<evidence type="ECO:0000313" key="3">
    <source>
        <dbReference type="EMBL" id="CAF4531266.1"/>
    </source>
</evidence>
<evidence type="ECO:0000313" key="4">
    <source>
        <dbReference type="Proteomes" id="UP000677228"/>
    </source>
</evidence>
<reference evidence="2" key="1">
    <citation type="submission" date="2021-02" db="EMBL/GenBank/DDBJ databases">
        <authorList>
            <person name="Nowell W R."/>
        </authorList>
    </citation>
    <scope>NUCLEOTIDE SEQUENCE</scope>
</reference>
<evidence type="ECO:0000256" key="1">
    <source>
        <dbReference type="SAM" id="SignalP"/>
    </source>
</evidence>
<evidence type="ECO:0000313" key="2">
    <source>
        <dbReference type="EMBL" id="CAF1666050.1"/>
    </source>
</evidence>
<comment type="caution">
    <text evidence="2">The sequence shown here is derived from an EMBL/GenBank/DDBJ whole genome shotgun (WGS) entry which is preliminary data.</text>
</comment>
<dbReference type="AlphaFoldDB" id="A0A8S2G9W9"/>
<name>A0A8S2G9W9_9BILA</name>
<dbReference type="Proteomes" id="UP000682733">
    <property type="component" value="Unassembled WGS sequence"/>
</dbReference>
<dbReference type="Proteomes" id="UP000677228">
    <property type="component" value="Unassembled WGS sequence"/>
</dbReference>
<organism evidence="2 4">
    <name type="scientific">Didymodactylos carnosus</name>
    <dbReference type="NCBI Taxonomy" id="1234261"/>
    <lineage>
        <taxon>Eukaryota</taxon>
        <taxon>Metazoa</taxon>
        <taxon>Spiralia</taxon>
        <taxon>Gnathifera</taxon>
        <taxon>Rotifera</taxon>
        <taxon>Eurotatoria</taxon>
        <taxon>Bdelloidea</taxon>
        <taxon>Philodinida</taxon>
        <taxon>Philodinidae</taxon>
        <taxon>Didymodactylos</taxon>
    </lineage>
</organism>
<keyword evidence="1" id="KW-0732">Signal</keyword>
<feature type="chain" id="PRO_5036273567" description="Condensation domain-containing protein" evidence="1">
    <location>
        <begin position="18"/>
        <end position="98"/>
    </location>
</feature>
<evidence type="ECO:0008006" key="5">
    <source>
        <dbReference type="Google" id="ProtNLM"/>
    </source>
</evidence>
<feature type="signal peptide" evidence="1">
    <location>
        <begin position="1"/>
        <end position="17"/>
    </location>
</feature>
<sequence length="98" mass="10591">MQGPLIRLVWVKGIVLSELMIVFHHCVCDGGAGIVLLKELLQVLDNADAEIGVEKPILSVADIIPPSILNSKRKQFKASLIGKLLTGVLAIVPVKKKE</sequence>
<proteinExistence type="predicted"/>
<feature type="non-terminal residue" evidence="2">
    <location>
        <position position="98"/>
    </location>
</feature>
<protein>
    <recommendedName>
        <fullName evidence="5">Condensation domain-containing protein</fullName>
    </recommendedName>
</protein>
<dbReference type="SUPFAM" id="SSF52777">
    <property type="entry name" value="CoA-dependent acyltransferases"/>
    <property type="match status" value="1"/>
</dbReference>
<gene>
    <name evidence="2" type="ORF">OVA965_LOCUS45508</name>
    <name evidence="3" type="ORF">TMI583_LOCUS49062</name>
</gene>
<dbReference type="EMBL" id="CAJOBA010104310">
    <property type="protein sequence ID" value="CAF4531266.1"/>
    <property type="molecule type" value="Genomic_DNA"/>
</dbReference>
<accession>A0A8S2G9W9</accession>
<dbReference type="EMBL" id="CAJNOK010072310">
    <property type="protein sequence ID" value="CAF1666050.1"/>
    <property type="molecule type" value="Genomic_DNA"/>
</dbReference>